<gene>
    <name evidence="1" type="ORF">EM595_2972</name>
</gene>
<keyword evidence="2" id="KW-1185">Reference proteome</keyword>
<accession>A0A0U5L914</accession>
<organism evidence="1 2">
    <name type="scientific">Duffyella gerundensis</name>
    <dbReference type="NCBI Taxonomy" id="1619313"/>
    <lineage>
        <taxon>Bacteria</taxon>
        <taxon>Pseudomonadati</taxon>
        <taxon>Pseudomonadota</taxon>
        <taxon>Gammaproteobacteria</taxon>
        <taxon>Enterobacterales</taxon>
        <taxon>Erwiniaceae</taxon>
        <taxon>Duffyella</taxon>
    </lineage>
</organism>
<sequence length="48" mass="5612">MQIKLNYSALRSDIIFRYTRDKNPGLVLYLLPLHHAQHRRANASGFTD</sequence>
<dbReference type="KEGG" id="ege:EM595_2972"/>
<name>A0A0U5L914_9GAMM</name>
<evidence type="ECO:0000313" key="2">
    <source>
        <dbReference type="Proteomes" id="UP000059419"/>
    </source>
</evidence>
<dbReference type="EMBL" id="LN907827">
    <property type="protein sequence ID" value="CUU25203.1"/>
    <property type="molecule type" value="Genomic_DNA"/>
</dbReference>
<evidence type="ECO:0000313" key="1">
    <source>
        <dbReference type="EMBL" id="CUU25203.1"/>
    </source>
</evidence>
<dbReference type="PATRIC" id="fig|1619313.3.peg.3085"/>
<reference evidence="2" key="1">
    <citation type="submission" date="2015-11" db="EMBL/GenBank/DDBJ databases">
        <authorList>
            <person name="Blom J."/>
        </authorList>
    </citation>
    <scope>NUCLEOTIDE SEQUENCE [LARGE SCALE GENOMIC DNA]</scope>
</reference>
<dbReference type="AlphaFoldDB" id="A0A0U5L914"/>
<dbReference type="Proteomes" id="UP000059419">
    <property type="component" value="Chromosome 1"/>
</dbReference>
<proteinExistence type="predicted"/>
<protein>
    <submittedName>
        <fullName evidence="1">Uncharacterized protein</fullName>
    </submittedName>
</protein>